<comment type="similarity">
    <text evidence="1 4">Belongs to the plant dirigent protein family.</text>
</comment>
<organism evidence="5 6">
    <name type="scientific">Amborella trichopoda</name>
    <dbReference type="NCBI Taxonomy" id="13333"/>
    <lineage>
        <taxon>Eukaryota</taxon>
        <taxon>Viridiplantae</taxon>
        <taxon>Streptophyta</taxon>
        <taxon>Embryophyta</taxon>
        <taxon>Tracheophyta</taxon>
        <taxon>Spermatophyta</taxon>
        <taxon>Magnoliopsida</taxon>
        <taxon>Amborellales</taxon>
        <taxon>Amborellaceae</taxon>
        <taxon>Amborella</taxon>
    </lineage>
</organism>
<dbReference type="Pfam" id="PF03018">
    <property type="entry name" value="Dirigent"/>
    <property type="match status" value="1"/>
</dbReference>
<dbReference type="OMA" id="FISIMAQ"/>
<comment type="subcellular location">
    <subcellularLocation>
        <location evidence="4">Secreted</location>
        <location evidence="4">Extracellular space</location>
        <location evidence="4">Apoplast</location>
    </subcellularLocation>
</comment>
<feature type="chain" id="PRO_5008194087" description="Dirigent protein" evidence="4">
    <location>
        <begin position="30"/>
        <end position="184"/>
    </location>
</feature>
<dbReference type="PANTHER" id="PTHR21495">
    <property type="entry name" value="NUCLEOPORIN-RELATED"/>
    <property type="match status" value="1"/>
</dbReference>
<evidence type="ECO:0000256" key="1">
    <source>
        <dbReference type="ARBA" id="ARBA00010746"/>
    </source>
</evidence>
<dbReference type="Gramene" id="ERN02980">
    <property type="protein sequence ID" value="ERN02980"/>
    <property type="gene ID" value="AMTR_s00134p00100940"/>
</dbReference>
<evidence type="ECO:0000256" key="3">
    <source>
        <dbReference type="ARBA" id="ARBA00022525"/>
    </source>
</evidence>
<accession>W1P7M1</accession>
<evidence type="ECO:0000256" key="4">
    <source>
        <dbReference type="RuleBase" id="RU363099"/>
    </source>
</evidence>
<dbReference type="InterPro" id="IPR044859">
    <property type="entry name" value="Allene_oxi_cyc_Dirigent"/>
</dbReference>
<comment type="subunit">
    <text evidence="2 4">Homodimer.</text>
</comment>
<dbReference type="Gene3D" id="2.40.480.10">
    <property type="entry name" value="Allene oxide cyclase-like"/>
    <property type="match status" value="1"/>
</dbReference>
<dbReference type="OrthoDB" id="1864232at2759"/>
<dbReference type="HOGENOM" id="CLU_087111_2_1_1"/>
<name>W1P7M1_AMBTC</name>
<evidence type="ECO:0000313" key="6">
    <source>
        <dbReference type="Proteomes" id="UP000017836"/>
    </source>
</evidence>
<protein>
    <recommendedName>
        <fullName evidence="4">Dirigent protein</fullName>
    </recommendedName>
</protein>
<evidence type="ECO:0000256" key="2">
    <source>
        <dbReference type="ARBA" id="ARBA00011738"/>
    </source>
</evidence>
<gene>
    <name evidence="5" type="ORF">AMTR_s00134p00100940</name>
</gene>
<dbReference type="eggNOG" id="ENOG502RXST">
    <property type="taxonomic scope" value="Eukaryota"/>
</dbReference>
<reference evidence="6" key="1">
    <citation type="journal article" date="2013" name="Science">
        <title>The Amborella genome and the evolution of flowering plants.</title>
        <authorList>
            <consortium name="Amborella Genome Project"/>
        </authorList>
    </citation>
    <scope>NUCLEOTIDE SEQUENCE [LARGE SCALE GENOMIC DNA]</scope>
</reference>
<feature type="signal peptide" evidence="4">
    <location>
        <begin position="1"/>
        <end position="29"/>
    </location>
</feature>
<dbReference type="InterPro" id="IPR004265">
    <property type="entry name" value="Dirigent"/>
</dbReference>
<dbReference type="GO" id="GO:0009699">
    <property type="term" value="P:phenylpropanoid biosynthetic process"/>
    <property type="evidence" value="ECO:0007669"/>
    <property type="project" value="UniProtKB-ARBA"/>
</dbReference>
<sequence>MASSLFSKKSCLSQLCLLILLFLCSSAFGTKPGHLPRNQLSKFGFEPPMLVFGKENVTHLHFYFHDIVSGPKPTAIEVARADSTNKSATGFGAVVMIDDPLTEGSEVTSKLIGRAQGIYASAAGEEVGLLMTLNYVFVEGKYKGSTLSILGRKTVFSGVREMAIVGGSGAFRLARLCLGQGPYP</sequence>
<dbReference type="EMBL" id="KI394460">
    <property type="protein sequence ID" value="ERN02980.1"/>
    <property type="molecule type" value="Genomic_DNA"/>
</dbReference>
<comment type="function">
    <text evidence="4">Dirigent proteins impart stereoselectivity on the phenoxy radical-coupling reaction, yielding optically active lignans from two molecules of coniferyl alcohol in the biosynthesis of lignans, flavonolignans, and alkaloids and thus plays a central role in plant secondary metabolism.</text>
</comment>
<evidence type="ECO:0000313" key="5">
    <source>
        <dbReference type="EMBL" id="ERN02980.1"/>
    </source>
</evidence>
<keyword evidence="6" id="KW-1185">Reference proteome</keyword>
<dbReference type="GO" id="GO:0048046">
    <property type="term" value="C:apoplast"/>
    <property type="evidence" value="ECO:0007669"/>
    <property type="project" value="UniProtKB-SubCell"/>
</dbReference>
<keyword evidence="4" id="KW-0732">Signal</keyword>
<keyword evidence="4" id="KW-0052">Apoplast</keyword>
<dbReference type="KEGG" id="atr:18431110"/>
<proteinExistence type="inferred from homology"/>
<dbReference type="Proteomes" id="UP000017836">
    <property type="component" value="Unassembled WGS sequence"/>
</dbReference>
<dbReference type="AlphaFoldDB" id="W1P7M1"/>
<keyword evidence="3 4" id="KW-0964">Secreted</keyword>